<feature type="region of interest" description="Disordered" evidence="1">
    <location>
        <begin position="1"/>
        <end position="38"/>
    </location>
</feature>
<feature type="region of interest" description="Disordered" evidence="1">
    <location>
        <begin position="56"/>
        <end position="107"/>
    </location>
</feature>
<feature type="compositionally biased region" description="Polar residues" evidence="1">
    <location>
        <begin position="80"/>
        <end position="89"/>
    </location>
</feature>
<dbReference type="Proteomes" id="UP000661006">
    <property type="component" value="Unassembled WGS sequence"/>
</dbReference>
<dbReference type="GeneID" id="81475947"/>
<dbReference type="EMBL" id="JABCQN010000012">
    <property type="protein sequence ID" value="MBF0872076.1"/>
    <property type="molecule type" value="Genomic_DNA"/>
</dbReference>
<reference evidence="2" key="1">
    <citation type="submission" date="2020-04" db="EMBL/GenBank/DDBJ databases">
        <authorList>
            <person name="Sombolestani A."/>
        </authorList>
    </citation>
    <scope>NUCLEOTIDE SEQUENCE</scope>
    <source>
        <strain evidence="2">R71697</strain>
    </source>
</reference>
<feature type="compositionally biased region" description="Polar residues" evidence="1">
    <location>
        <begin position="17"/>
        <end position="38"/>
    </location>
</feature>
<proteinExistence type="predicted"/>
<sequence>MEAVSHPTSPHLPETVPTETGGTAKPNATHSSGNSAGSDTTAIEQFLQLLQQVEGSVSGSGSANPNLGQLGSAFGGGDGTQSPTSTAPSDNPLGFEGSQGAQGSTATNAAGQTDFANAVTDLHGKDQEAFDQFQKDANDGNGNAMVNDIIADYKNGDLTKDQANSLALDVQQVANVNGGGKINKKERHKLQDALGNNGDVITNGHTKAADWWKEHGSQFLDGLGLAAQVGTEVATKA</sequence>
<dbReference type="AlphaFoldDB" id="A0A9Q2FPH6"/>
<accession>A0A9Q2FPH6</accession>
<reference evidence="2" key="2">
    <citation type="submission" date="2020-11" db="EMBL/GenBank/DDBJ databases">
        <title>Description of novel Gluconobacter species.</title>
        <authorList>
            <person name="Cleenwerck I."/>
            <person name="Cnockaert M."/>
            <person name="Borremans W."/>
            <person name="Wieme A.D."/>
            <person name="De Vuyst L."/>
            <person name="Vandamme P."/>
        </authorList>
    </citation>
    <scope>NUCLEOTIDE SEQUENCE</scope>
    <source>
        <strain evidence="2">R71697</strain>
    </source>
</reference>
<evidence type="ECO:0000313" key="3">
    <source>
        <dbReference type="Proteomes" id="UP000661006"/>
    </source>
</evidence>
<name>A0A9Q2FPH6_GLUJA</name>
<evidence type="ECO:0000313" key="2">
    <source>
        <dbReference type="EMBL" id="MBF0872076.1"/>
    </source>
</evidence>
<organism evidence="2 3">
    <name type="scientific">Gluconobacter japonicus</name>
    <dbReference type="NCBI Taxonomy" id="376620"/>
    <lineage>
        <taxon>Bacteria</taxon>
        <taxon>Pseudomonadati</taxon>
        <taxon>Pseudomonadota</taxon>
        <taxon>Alphaproteobacteria</taxon>
        <taxon>Acetobacterales</taxon>
        <taxon>Acetobacteraceae</taxon>
        <taxon>Gluconobacter</taxon>
    </lineage>
</organism>
<protein>
    <submittedName>
        <fullName evidence="2">Uncharacterized protein</fullName>
    </submittedName>
</protein>
<gene>
    <name evidence="2" type="ORF">HKD32_14730</name>
</gene>
<evidence type="ECO:0000256" key="1">
    <source>
        <dbReference type="SAM" id="MobiDB-lite"/>
    </source>
</evidence>
<dbReference type="RefSeq" id="WP_061928694.1">
    <property type="nucleotide sequence ID" value="NZ_JABCQN010000012.1"/>
</dbReference>
<comment type="caution">
    <text evidence="2">The sequence shown here is derived from an EMBL/GenBank/DDBJ whole genome shotgun (WGS) entry which is preliminary data.</text>
</comment>